<organism evidence="2 3">
    <name type="scientific">Phytophthora nicotianae</name>
    <name type="common">Potato buckeye rot agent</name>
    <name type="synonym">Phytophthora parasitica</name>
    <dbReference type="NCBI Taxonomy" id="4792"/>
    <lineage>
        <taxon>Eukaryota</taxon>
        <taxon>Sar</taxon>
        <taxon>Stramenopiles</taxon>
        <taxon>Oomycota</taxon>
        <taxon>Peronosporomycetes</taxon>
        <taxon>Peronosporales</taxon>
        <taxon>Peronosporaceae</taxon>
        <taxon>Phytophthora</taxon>
    </lineage>
</organism>
<protein>
    <submittedName>
        <fullName evidence="2">Ethylmalonyl-CoA decarboxylase</fullName>
    </submittedName>
</protein>
<gene>
    <name evidence="2" type="ORF">AM588_10000003</name>
</gene>
<dbReference type="EMBL" id="LNFP01005126">
    <property type="protein sequence ID" value="KUF76136.1"/>
    <property type="molecule type" value="Genomic_DNA"/>
</dbReference>
<dbReference type="Proteomes" id="UP000054636">
    <property type="component" value="Unassembled WGS sequence"/>
</dbReference>
<feature type="region of interest" description="Disordered" evidence="1">
    <location>
        <begin position="89"/>
        <end position="117"/>
    </location>
</feature>
<name>A0A0W8BWC1_PHYNI</name>
<dbReference type="AlphaFoldDB" id="A0A0W8BWC1"/>
<evidence type="ECO:0000313" key="2">
    <source>
        <dbReference type="EMBL" id="KUF76136.1"/>
    </source>
</evidence>
<accession>A0A0W8BWC1</accession>
<proteinExistence type="predicted"/>
<sequence length="169" mass="18815">MFCDSAFRPRSLRSTEDKVDSLKQSLSFISDHNNGSLVGSTGRPAWFQLSQEERAAVRKKLKRVALSEASYTLLSDVFEDDPSINAISGGVSLGPSKRSSENTSSVSGSAEKKRKTEDLAEAVQAIMDGAVNNMRAIAAEDRERFIQHQKKTMRETENFFEHFSVRSSY</sequence>
<reference evidence="2 3" key="1">
    <citation type="submission" date="2015-11" db="EMBL/GenBank/DDBJ databases">
        <title>Genomes and virulence difference between two physiological races of Phytophthora nicotianae.</title>
        <authorList>
            <person name="Liu H."/>
            <person name="Ma X."/>
            <person name="Yu H."/>
            <person name="Fang D."/>
            <person name="Li Y."/>
            <person name="Wang X."/>
            <person name="Wang W."/>
            <person name="Dong Y."/>
            <person name="Xiao B."/>
        </authorList>
    </citation>
    <scope>NUCLEOTIDE SEQUENCE [LARGE SCALE GENOMIC DNA]</scope>
    <source>
        <strain evidence="3">race 1</strain>
    </source>
</reference>
<comment type="caution">
    <text evidence="2">The sequence shown here is derived from an EMBL/GenBank/DDBJ whole genome shotgun (WGS) entry which is preliminary data.</text>
</comment>
<evidence type="ECO:0000313" key="3">
    <source>
        <dbReference type="Proteomes" id="UP000054636"/>
    </source>
</evidence>
<evidence type="ECO:0000256" key="1">
    <source>
        <dbReference type="SAM" id="MobiDB-lite"/>
    </source>
</evidence>